<feature type="modified residue" description="N6-(pyridoxal phosphate)lysine" evidence="13 14">
    <location>
        <position position="99"/>
    </location>
</feature>
<dbReference type="CDD" id="cd06830">
    <property type="entry name" value="PLPDE_III_ADC"/>
    <property type="match status" value="1"/>
</dbReference>
<comment type="caution">
    <text evidence="19">The sequence shown here is derived from an EMBL/GenBank/DDBJ whole genome shotgun (WGS) entry which is preliminary data.</text>
</comment>
<organism evidence="19 20">
    <name type="scientific">Breznakibacter xylanolyticus</name>
    <dbReference type="NCBI Taxonomy" id="990"/>
    <lineage>
        <taxon>Bacteria</taxon>
        <taxon>Pseudomonadati</taxon>
        <taxon>Bacteroidota</taxon>
        <taxon>Bacteroidia</taxon>
        <taxon>Marinilabiliales</taxon>
        <taxon>Marinilabiliaceae</taxon>
        <taxon>Breznakibacter</taxon>
    </lineage>
</organism>
<dbReference type="Pfam" id="PF17944">
    <property type="entry name" value="Arg_decarbox_C"/>
    <property type="match status" value="1"/>
</dbReference>
<evidence type="ECO:0000256" key="10">
    <source>
        <dbReference type="ARBA" id="ARBA00023115"/>
    </source>
</evidence>
<dbReference type="PANTHER" id="PTHR43295">
    <property type="entry name" value="ARGININE DECARBOXYLASE"/>
    <property type="match status" value="1"/>
</dbReference>
<evidence type="ECO:0000256" key="14">
    <source>
        <dbReference type="PIRSR" id="PIRSR001336-50"/>
    </source>
</evidence>
<evidence type="ECO:0000256" key="9">
    <source>
        <dbReference type="ARBA" id="ARBA00023066"/>
    </source>
</evidence>
<evidence type="ECO:0000259" key="18">
    <source>
        <dbReference type="Pfam" id="PF17944"/>
    </source>
</evidence>
<dbReference type="UniPathway" id="UPA00186">
    <property type="reaction ID" value="UER00284"/>
</dbReference>
<dbReference type="PROSITE" id="PS00878">
    <property type="entry name" value="ODR_DC_2_1"/>
    <property type="match status" value="1"/>
</dbReference>
<dbReference type="InterPro" id="IPR022644">
    <property type="entry name" value="De-COase2_N"/>
</dbReference>
<evidence type="ECO:0000256" key="6">
    <source>
        <dbReference type="ARBA" id="ARBA00022793"/>
    </source>
</evidence>
<dbReference type="NCBIfam" id="NF003763">
    <property type="entry name" value="PRK05354.1"/>
    <property type="match status" value="1"/>
</dbReference>
<feature type="active site" description="Proton donor" evidence="15">
    <location>
        <position position="499"/>
    </location>
</feature>
<evidence type="ECO:0000256" key="5">
    <source>
        <dbReference type="ARBA" id="ARBA00022723"/>
    </source>
</evidence>
<evidence type="ECO:0000256" key="12">
    <source>
        <dbReference type="ARBA" id="ARBA00049309"/>
    </source>
</evidence>
<dbReference type="Pfam" id="PF02784">
    <property type="entry name" value="Orn_Arg_deC_N"/>
    <property type="match status" value="1"/>
</dbReference>
<evidence type="ECO:0000259" key="16">
    <source>
        <dbReference type="Pfam" id="PF02784"/>
    </source>
</evidence>
<dbReference type="InterPro" id="IPR000183">
    <property type="entry name" value="Orn/DAP/Arg_de-COase"/>
</dbReference>
<gene>
    <name evidence="13" type="primary">speA</name>
    <name evidence="19" type="ORF">LX69_01066</name>
</gene>
<dbReference type="RefSeq" id="WP_111444783.1">
    <property type="nucleotide sequence ID" value="NZ_QKZK01000007.1"/>
</dbReference>
<dbReference type="PROSITE" id="PS00879">
    <property type="entry name" value="ODR_DC_2_2"/>
    <property type="match status" value="1"/>
</dbReference>
<dbReference type="InterPro" id="IPR002985">
    <property type="entry name" value="Arg_decrbxlase"/>
</dbReference>
<dbReference type="InterPro" id="IPR040634">
    <property type="entry name" value="Arg_decarb_HB"/>
</dbReference>
<keyword evidence="10 13" id="KW-0620">Polyamine biosynthesis</keyword>
<comment type="catalytic activity">
    <reaction evidence="12 13">
        <text>L-arginine + H(+) = agmatine + CO2</text>
        <dbReference type="Rhea" id="RHEA:17641"/>
        <dbReference type="ChEBI" id="CHEBI:15378"/>
        <dbReference type="ChEBI" id="CHEBI:16526"/>
        <dbReference type="ChEBI" id="CHEBI:32682"/>
        <dbReference type="ChEBI" id="CHEBI:58145"/>
        <dbReference type="EC" id="4.1.1.19"/>
    </reaction>
</comment>
<dbReference type="PANTHER" id="PTHR43295:SF9">
    <property type="entry name" value="BIOSYNTHETIC ARGININE DECARBOXYLASE"/>
    <property type="match status" value="1"/>
</dbReference>
<dbReference type="PRINTS" id="PR01180">
    <property type="entry name" value="ARGDCRBXLASE"/>
</dbReference>
<comment type="cofactor">
    <cofactor evidence="2 13">
        <name>Mg(2+)</name>
        <dbReference type="ChEBI" id="CHEBI:18420"/>
    </cofactor>
</comment>
<feature type="binding site" evidence="13">
    <location>
        <begin position="281"/>
        <end position="291"/>
    </location>
    <ligand>
        <name>substrate</name>
    </ligand>
</feature>
<dbReference type="OrthoDB" id="9802658at2"/>
<dbReference type="InterPro" id="IPR022657">
    <property type="entry name" value="De-COase2_CS"/>
</dbReference>
<dbReference type="Gene3D" id="2.40.37.10">
    <property type="entry name" value="Lyase, Ornithine Decarboxylase, Chain A, domain 1"/>
    <property type="match status" value="1"/>
</dbReference>
<evidence type="ECO:0000256" key="4">
    <source>
        <dbReference type="ARBA" id="ARBA00008357"/>
    </source>
</evidence>
<evidence type="ECO:0000313" key="20">
    <source>
        <dbReference type="Proteomes" id="UP000249239"/>
    </source>
</evidence>
<dbReference type="InterPro" id="IPR029066">
    <property type="entry name" value="PLP-binding_barrel"/>
</dbReference>
<name>A0A2W7NCD3_9BACT</name>
<evidence type="ECO:0000256" key="3">
    <source>
        <dbReference type="ARBA" id="ARBA00002257"/>
    </source>
</evidence>
<dbReference type="EC" id="4.1.1.19" evidence="13"/>
<dbReference type="GO" id="GO:0046872">
    <property type="term" value="F:metal ion binding"/>
    <property type="evidence" value="ECO:0007669"/>
    <property type="project" value="UniProtKB-KW"/>
</dbReference>
<evidence type="ECO:0000259" key="17">
    <source>
        <dbReference type="Pfam" id="PF17810"/>
    </source>
</evidence>
<dbReference type="HAMAP" id="MF_01417">
    <property type="entry name" value="SpeA"/>
    <property type="match status" value="1"/>
</dbReference>
<dbReference type="FunFam" id="3.20.20.10:FF:000001">
    <property type="entry name" value="Biosynthetic arginine decarboxylase"/>
    <property type="match status" value="1"/>
</dbReference>
<reference evidence="19 20" key="1">
    <citation type="submission" date="2018-06" db="EMBL/GenBank/DDBJ databases">
        <title>Genomic Encyclopedia of Archaeal and Bacterial Type Strains, Phase II (KMG-II): from individual species to whole genera.</title>
        <authorList>
            <person name="Goeker M."/>
        </authorList>
    </citation>
    <scope>NUCLEOTIDE SEQUENCE [LARGE SCALE GENOMIC DNA]</scope>
    <source>
        <strain evidence="19 20">DSM 6779</strain>
    </source>
</reference>
<evidence type="ECO:0000256" key="11">
    <source>
        <dbReference type="ARBA" id="ARBA00023239"/>
    </source>
</evidence>
<dbReference type="FunFam" id="1.20.58.930:FF:000002">
    <property type="entry name" value="Biosynthetic arginine decarboxylase"/>
    <property type="match status" value="1"/>
</dbReference>
<dbReference type="Gene3D" id="1.10.287.3440">
    <property type="match status" value="1"/>
</dbReference>
<dbReference type="NCBIfam" id="TIGR01273">
    <property type="entry name" value="speA"/>
    <property type="match status" value="1"/>
</dbReference>
<evidence type="ECO:0000256" key="7">
    <source>
        <dbReference type="ARBA" id="ARBA00022842"/>
    </source>
</evidence>
<evidence type="ECO:0000256" key="15">
    <source>
        <dbReference type="PIRSR" id="PIRSR600183-50"/>
    </source>
</evidence>
<dbReference type="InterPro" id="IPR041128">
    <property type="entry name" value="Arg_decarbox_C"/>
</dbReference>
<proteinExistence type="inferred from homology"/>
<dbReference type="InterPro" id="IPR009006">
    <property type="entry name" value="Ala_racemase/Decarboxylase_C"/>
</dbReference>
<evidence type="ECO:0000256" key="8">
    <source>
        <dbReference type="ARBA" id="ARBA00022898"/>
    </source>
</evidence>
<evidence type="ECO:0000256" key="13">
    <source>
        <dbReference type="HAMAP-Rule" id="MF_01417"/>
    </source>
</evidence>
<dbReference type="InterPro" id="IPR022653">
    <property type="entry name" value="De-COase2_pyr-phos_BS"/>
</dbReference>
<dbReference type="AlphaFoldDB" id="A0A2W7NCD3"/>
<comment type="similarity">
    <text evidence="4 13">Belongs to the Orn/Lys/Arg decarboxylase class-II family. SpeA subfamily.</text>
</comment>
<evidence type="ECO:0000256" key="1">
    <source>
        <dbReference type="ARBA" id="ARBA00001933"/>
    </source>
</evidence>
<evidence type="ECO:0000256" key="2">
    <source>
        <dbReference type="ARBA" id="ARBA00001946"/>
    </source>
</evidence>
<comment type="pathway">
    <text evidence="13">Amine and polyamine biosynthesis; agmatine biosynthesis; agmatine from L-arginine: step 1/1.</text>
</comment>
<protein>
    <recommendedName>
        <fullName evidence="13">Biosynthetic arginine decarboxylase</fullName>
        <shortName evidence="13">ADC</shortName>
        <ecNumber evidence="13">4.1.1.19</ecNumber>
    </recommendedName>
</protein>
<keyword evidence="7 13" id="KW-0460">Magnesium</keyword>
<sequence length="630" mass="71753">MRKWRIEDSAELYNINGWGVDYFHINEDGNVTVTPKAGAAGVDLKELMDELMVRDVSNPVLVRFPDILDNRIETISKCFKTAAEEYEYKAQNFIIYPIKVNQMRPVVEEIVSHGKKFNIGLEAGSKPELHAVIAINTDPDSLIICNGYKDESYIELALLAQKMGKRIYIVVEKLNELRLIASVAKRLKIRPNIGIRIKLASSGSGKWEESGGDSSKFGLSSSELLEALDILEKHKMEDCLQLIHFHIGSQVTKIRRIKNALREAAQFYVQLHKMGYKVSFVDIGGGLGVDYDGTRSSNSESSVNYTIQEYVNDSIFSFVDASNKNNIPHPNVITESGRSLTAHHSVLIFEVLETATVSSWQDDEEIADNDHELVKELYYLWENLNQPRMVETWHDAQQIREEALDRFSLGLIDLTTRAKVERLFWSVARDIQQMATETRHAPDEFKHLTKMLSDKFFCNFSLFQSLPDSWAIDQIFPIMPIHRLDEKPTRSATLQDITCDSDGKIDNFISTRNFSYYLPVHSLKGKDKYYIGVFLVGAYQEILGDLHNLFGDTNAVHVTVDKEGYEIDQIIDGESVAEVLEYVQYNPKKLVRTVETWVTSSVKNGIISTEEGKEFLSNYRSGLYGYTYLE</sequence>
<dbReference type="Pfam" id="PF17810">
    <property type="entry name" value="Arg_decarb_HB"/>
    <property type="match status" value="1"/>
</dbReference>
<comment type="cofactor">
    <cofactor evidence="1 13 14">
        <name>pyridoxal 5'-phosphate</name>
        <dbReference type="ChEBI" id="CHEBI:597326"/>
    </cofactor>
</comment>
<feature type="domain" description="Arginine decarboxylase C-terminal helical" evidence="18">
    <location>
        <begin position="576"/>
        <end position="629"/>
    </location>
</feature>
<keyword evidence="6 13" id="KW-0210">Decarboxylase</keyword>
<dbReference type="GO" id="GO:0006527">
    <property type="term" value="P:L-arginine catabolic process"/>
    <property type="evidence" value="ECO:0007669"/>
    <property type="project" value="InterPro"/>
</dbReference>
<dbReference type="Gene3D" id="1.20.58.930">
    <property type="match status" value="1"/>
</dbReference>
<dbReference type="Proteomes" id="UP000249239">
    <property type="component" value="Unassembled WGS sequence"/>
</dbReference>
<dbReference type="GO" id="GO:0008295">
    <property type="term" value="P:spermidine biosynthetic process"/>
    <property type="evidence" value="ECO:0007669"/>
    <property type="project" value="UniProtKB-UniRule"/>
</dbReference>
<keyword evidence="11 13" id="KW-0456">Lyase</keyword>
<dbReference type="GO" id="GO:0008792">
    <property type="term" value="F:arginine decarboxylase activity"/>
    <property type="evidence" value="ECO:0007669"/>
    <property type="project" value="UniProtKB-UniRule"/>
</dbReference>
<accession>A0A2W7NCD3</accession>
<feature type="domain" description="Orn/DAP/Arg decarboxylase 2 N-terminal" evidence="16">
    <location>
        <begin position="74"/>
        <end position="342"/>
    </location>
</feature>
<keyword evidence="20" id="KW-1185">Reference proteome</keyword>
<keyword evidence="8 13" id="KW-0663">Pyridoxal phosphate</keyword>
<comment type="function">
    <text evidence="3 13">Catalyzes the biosynthesis of agmatine from arginine.</text>
</comment>
<dbReference type="SUPFAM" id="SSF51419">
    <property type="entry name" value="PLP-binding barrel"/>
    <property type="match status" value="1"/>
</dbReference>
<dbReference type="Gene3D" id="3.20.20.10">
    <property type="entry name" value="Alanine racemase"/>
    <property type="match status" value="1"/>
</dbReference>
<keyword evidence="5 13" id="KW-0479">Metal-binding</keyword>
<keyword evidence="9 13" id="KW-0745">Spermidine biosynthesis</keyword>
<dbReference type="EMBL" id="QKZK01000007">
    <property type="protein sequence ID" value="PZX18031.1"/>
    <property type="molecule type" value="Genomic_DNA"/>
</dbReference>
<evidence type="ECO:0000313" key="19">
    <source>
        <dbReference type="EMBL" id="PZX18031.1"/>
    </source>
</evidence>
<dbReference type="SUPFAM" id="SSF50621">
    <property type="entry name" value="Alanine racemase C-terminal domain-like"/>
    <property type="match status" value="1"/>
</dbReference>
<dbReference type="PRINTS" id="PR01179">
    <property type="entry name" value="ODADCRBXLASE"/>
</dbReference>
<feature type="domain" description="Arginine decarboxylase helical bundle" evidence="17">
    <location>
        <begin position="368"/>
        <end position="448"/>
    </location>
</feature>
<dbReference type="PIRSF" id="PIRSF001336">
    <property type="entry name" value="Arg_decrbxlase"/>
    <property type="match status" value="1"/>
</dbReference>
<dbReference type="GO" id="GO:0033388">
    <property type="term" value="P:putrescine biosynthetic process from arginine"/>
    <property type="evidence" value="ECO:0007669"/>
    <property type="project" value="UniProtKB-ARBA"/>
</dbReference>